<name>A0AAX3FQM3_9PSED</name>
<evidence type="ECO:0000313" key="2">
    <source>
        <dbReference type="EMBL" id="VEF72576.1"/>
    </source>
</evidence>
<dbReference type="NCBIfam" id="TIGR03660">
    <property type="entry name" value="T1SS_rpt_143"/>
    <property type="match status" value="13"/>
</dbReference>
<dbReference type="EMBL" id="LR134334">
    <property type="protein sequence ID" value="VEF72576.1"/>
    <property type="molecule type" value="Genomic_DNA"/>
</dbReference>
<protein>
    <submittedName>
        <fullName evidence="2">Hemolysin-type calcium-binding repeat-containing protein</fullName>
    </submittedName>
</protein>
<dbReference type="RefSeq" id="WP_124324634.1">
    <property type="nucleotide sequence ID" value="NZ_CP118137.1"/>
</dbReference>
<evidence type="ECO:0000313" key="3">
    <source>
        <dbReference type="Proteomes" id="UP000277437"/>
    </source>
</evidence>
<feature type="region of interest" description="Disordered" evidence="1">
    <location>
        <begin position="268"/>
        <end position="296"/>
    </location>
</feature>
<feature type="compositionally biased region" description="Polar residues" evidence="1">
    <location>
        <begin position="274"/>
        <end position="290"/>
    </location>
</feature>
<proteinExistence type="predicted"/>
<evidence type="ECO:0000256" key="1">
    <source>
        <dbReference type="SAM" id="MobiDB-lite"/>
    </source>
</evidence>
<dbReference type="Gene3D" id="3.10.290.20">
    <property type="entry name" value="Ubiquitin-like 2 activating enzyme e1b. Chain: B, domain 3"/>
    <property type="match status" value="9"/>
</dbReference>
<accession>A0AAX3FQM3</accession>
<gene>
    <name evidence="2" type="ORF">NCTC7357_00812</name>
</gene>
<dbReference type="InterPro" id="IPR019959">
    <property type="entry name" value="T1SS-143_rpt-cont_dom"/>
</dbReference>
<sequence>MTISKTTTSPTNELTTDTSTALYPVFPSDNTLAVSTANGIAPVVLGASVTLDETSGLQNATATPSPAGDADDNDILLSALPSTFATRLTALGVGTAMDAALSGYTGAAGNTGSNAFTLNLTPGINVIDIKFTDSLGAALNGLDSGLDTLDGTSILLYTDTNNNILLGRAGGPGGAIVFAAYIEETGSPVSGGKIWTVEYQPLKHPDASNPDDALNLLNKVFVSTLQDGFNLNNAPSGQNLFLMFTGANPTVVDDNGVLRVSDPTIIATGKDPADQSSGANINTGDRINTSQGGGPITIGTNNQMITEQEGIRLTFVTGARLDVTIPNLSQNEADVEDNIDFTAMFNATTASFDVVQQQGGKTAMVKISAFSTAVEDRVDFVNGYANDTSVAITNVRVFDKSTGLLLENSDGSVNDPSIAISFSGGVATITGVKAGYQIEYTTTADHNRVLIENGAAVNARGDNHADFDIGGFSLRHPSTITSEIGSQMIFEDDGPAAAGTAEAGTVDEDGLANGIAGGVGDVPGEVTTVSGSVTAIFQSGVDVPLSYSLSSDTSGLPALSSGGVALVYSVVGDTLTAKAGAVDVFTFSLSAAGAYSFTLLQPLDHPAGNDENDITLNLGTMLKATDKDGDTVTAAAEKLVITVDDDTPTATGVAEAGTVDEDGLANGIAGGVGDVAGEATTASGNVTGIFQSGADVPLSYSLSSDTSGLPALSSGGVALVYSVAGDTLTAKAGAVDVFTFSLSAAGAYSFTLLQPLDHPDGNDENDITLNLGTLLQATDKDGDTVTAAAEKLVITVDDDTPTANGTAEAGTVDEDGLANGIAGGVGDVAGEATTASGNVTGIFQSGADVPLTYSLSSDTSGLPALSSGGVALVYSVAGDTLTAKAGAVDVFTFSLSAAGAYSFTLLQPLDHPAGDDENDISINLGTLLKATDKDGDTVTAAAEKLVITVDDDTPTANGTAEAGTVDEDGLANGIAGGVGDVPGEATTASGSVTGIFQSGADVPLTYSLSSDTSGLPALSSGGVALVYSVAGDTLTAKAGAVDVFTFSLSAAGAYSFTLLQPLDHPAGNDENDITLNLGTLLKATDKDGDTVTAAAEKLVITVDDDTPTAAGTAEAGTVDEDGLTNGIAGGVGDVPGEATTASGNVTAIFQSGADVPLTYSLSSDTSGLPALSSGGVALVYSVAGDTLTANAGVGGAEVFTFSFSAAGAYSFTLLQPLDHPAGNDENDITINLGTMLQATDKDGDTVTAAAEKLVITVDDDTPTATGAAEAGTVDEDGLANGIAGGVGDVAGEATTASGNVTGIFQSGADVPLTYSLSSDTSGLPALSSGGVALVYSVVGDTLTANAGVGGAEVFTFSLSAAGAYSFTLLQPLDHPAGNDENDISINLGTLLQATDKDGDTVTAAAEKLVITVDDDTPTATGAAEAGTVDEDGLANGIAGGVGDVPGEATTASGNVTGIFQSGADVPLTYSLSSDTSGLPALSSGGVALVYSVAGDTLTANAGVGGAEVFTFSLSAAGAYSFSLLQPLDHPAGNDENDISINLGTLLQATDKDGDTVTAAAEKLVITVDDDTPTANGTAEAGTVDEDGLANGIAGGVGDVPGEATTASGSVTGIFQSGADVPLTYSLSSDTSGLSALSSGGVALVYSVAGDTLTAKAGAVDVFTFSLSAAGDYSFSLLQPLDHPAGNDENDISINLGTMLQATDKDGDTVTAAAEKLVITVDDDTPTAAGTAEAGTVDEDGLANGIAGGVGDVAGEATVASGNVTGIFQSGADVPLTYSLSSDTSGLPALSSGGVALVYSVVGDTLTAQAGAVDVFTFSLSAAGAYSFTLLQPLDHPAGNNENDITINLGTMLQATDKDGDTVTAAAEKLVITVDDDTPTAAGTAEAGTVDEDGLANGIAGGVGDVAGEATVASGSVTGIFQSGADVPLSYALSSDTSGLPALSSGGVALVYSVAGDTLTAQAGAVDVFTFSLSAAGAYSFTLLQPLDHPAGNDENDITLNLGTLLQATDKDGDTVTAAAEKLVITVDDDTPTAAGTAEAGTVDEDGLANGIAGGIGDVAGEATTASGNVTGIFQSGADVPLSYALSSDTSGLPALSSGGVALVYSVAGDTLTAKAGATDVFTFSLSAAGAYSFSLLQPLDHPAGNDENDISINLGTLLQATDKDGDTVTAAAEKLVITVDDDTPTANGTAAAGTVDEDGLANGIAGGVGDVAGEATVASGSVTGIFQSGADVPLSYALSSDTSGLPALSSGGVALVYSVLGDTLTAKAGAVDVFTFSLSAAGDYSFTLLQPLDHPAGNDENDIAINLGTMLQATDKDGDTVTAAAEKLVITVDDDTPTANGTAEAGTVDEDGLANGIAGGIGDVAGEATVASGSVTGIFQSGADVPLSYSLSSNTSGLPALSSGGVALAYSVLGNTLTAKAGATDVFTLSLTVAGAYTFTLLQHLDHAAGNDENDLTINLGSLLQATDKDGDTVTAAADKLVITVDDDTPTLAFGNLIGTGTDLAQQGYWNMAAGADGLGAAGLDISLVNGQFTLVRPDDTTTTGTGTLVEQSPSPDANGAYQFAGTLTGDFDNNAATANTTVHYTLSAYANGTYALDLEEGFRSVIVLSSADGALDAGGPDPVRTLTIGTEDIVFFGANPLAPASGANSIQTGIGLGASDPTEAQLQTNPLPSFIGSAALNVSTAGIGIANNLLQGDNQAAIGAADESFVVNPESLLTSMKVFIDNSVGGYNTATEDLYYRVFYEDGTFSNLIEVNTLTPEAGGQVSFTVEKSATSLIDAVQLTMARGEIKIPTILFTHETESLASDVKLAFNATVTDKDGDTATSAFDANLFANDPADALFDFRLVGTTGERDAFNIDLSVAENQYQVSGFDAGAGQRDAVVLIGDPGATVQSINNAGADSIVTVAETGGQITTITLVGVDLLNTDIVMGSV</sequence>
<organism evidence="2 3">
    <name type="scientific">Pseudomonas chlororaphis</name>
    <dbReference type="NCBI Taxonomy" id="587753"/>
    <lineage>
        <taxon>Bacteria</taxon>
        <taxon>Pseudomonadati</taxon>
        <taxon>Pseudomonadota</taxon>
        <taxon>Gammaproteobacteria</taxon>
        <taxon>Pseudomonadales</taxon>
        <taxon>Pseudomonadaceae</taxon>
        <taxon>Pseudomonas</taxon>
    </lineage>
</organism>
<dbReference type="Proteomes" id="UP000277437">
    <property type="component" value="Chromosome"/>
</dbReference>
<reference evidence="2 3" key="1">
    <citation type="submission" date="2018-12" db="EMBL/GenBank/DDBJ databases">
        <authorList>
            <consortium name="Pathogen Informatics"/>
        </authorList>
    </citation>
    <scope>NUCLEOTIDE SEQUENCE [LARGE SCALE GENOMIC DNA]</scope>
    <source>
        <strain evidence="2 3">NCTC7357</strain>
    </source>
</reference>